<feature type="non-terminal residue" evidence="1">
    <location>
        <position position="52"/>
    </location>
</feature>
<name>A0A6G1JX07_9PLEO</name>
<evidence type="ECO:0000313" key="2">
    <source>
        <dbReference type="Proteomes" id="UP000799428"/>
    </source>
</evidence>
<keyword evidence="2" id="KW-1185">Reference proteome</keyword>
<dbReference type="OrthoDB" id="5599418at2759"/>
<reference evidence="1" key="1">
    <citation type="journal article" date="2020" name="Stud. Mycol.">
        <title>101 Dothideomycetes genomes: a test case for predicting lifestyles and emergence of pathogens.</title>
        <authorList>
            <person name="Haridas S."/>
            <person name="Albert R."/>
            <person name="Binder M."/>
            <person name="Bloem J."/>
            <person name="Labutti K."/>
            <person name="Salamov A."/>
            <person name="Andreopoulos B."/>
            <person name="Baker S."/>
            <person name="Barry K."/>
            <person name="Bills G."/>
            <person name="Bluhm B."/>
            <person name="Cannon C."/>
            <person name="Castanera R."/>
            <person name="Culley D."/>
            <person name="Daum C."/>
            <person name="Ezra D."/>
            <person name="Gonzalez J."/>
            <person name="Henrissat B."/>
            <person name="Kuo A."/>
            <person name="Liang C."/>
            <person name="Lipzen A."/>
            <person name="Lutzoni F."/>
            <person name="Magnuson J."/>
            <person name="Mondo S."/>
            <person name="Nolan M."/>
            <person name="Ohm R."/>
            <person name="Pangilinan J."/>
            <person name="Park H.-J."/>
            <person name="Ramirez L."/>
            <person name="Alfaro M."/>
            <person name="Sun H."/>
            <person name="Tritt A."/>
            <person name="Yoshinaga Y."/>
            <person name="Zwiers L.-H."/>
            <person name="Turgeon B."/>
            <person name="Goodwin S."/>
            <person name="Spatafora J."/>
            <person name="Crous P."/>
            <person name="Grigoriev I."/>
        </authorList>
    </citation>
    <scope>NUCLEOTIDE SEQUENCE</scope>
    <source>
        <strain evidence="1">CBS 279.74</strain>
    </source>
</reference>
<dbReference type="AlphaFoldDB" id="A0A6G1JX07"/>
<gene>
    <name evidence="1" type="ORF">K504DRAFT_364318</name>
</gene>
<organism evidence="1 2">
    <name type="scientific">Pleomassaria siparia CBS 279.74</name>
    <dbReference type="NCBI Taxonomy" id="1314801"/>
    <lineage>
        <taxon>Eukaryota</taxon>
        <taxon>Fungi</taxon>
        <taxon>Dikarya</taxon>
        <taxon>Ascomycota</taxon>
        <taxon>Pezizomycotina</taxon>
        <taxon>Dothideomycetes</taxon>
        <taxon>Pleosporomycetidae</taxon>
        <taxon>Pleosporales</taxon>
        <taxon>Pleomassariaceae</taxon>
        <taxon>Pleomassaria</taxon>
    </lineage>
</organism>
<sequence>YIDNILIYLSSLKANYKKKVRTIIKKLRYLGFIIKAEKEIIIDNKKLRAIYK</sequence>
<evidence type="ECO:0008006" key="3">
    <source>
        <dbReference type="Google" id="ProtNLM"/>
    </source>
</evidence>
<dbReference type="EMBL" id="MU005781">
    <property type="protein sequence ID" value="KAF2704751.1"/>
    <property type="molecule type" value="Genomic_DNA"/>
</dbReference>
<evidence type="ECO:0000313" key="1">
    <source>
        <dbReference type="EMBL" id="KAF2704751.1"/>
    </source>
</evidence>
<protein>
    <recommendedName>
        <fullName evidence="3">Reverse transcriptase domain-containing protein</fullName>
    </recommendedName>
</protein>
<proteinExistence type="predicted"/>
<feature type="non-terminal residue" evidence="1">
    <location>
        <position position="1"/>
    </location>
</feature>
<dbReference type="Proteomes" id="UP000799428">
    <property type="component" value="Unassembled WGS sequence"/>
</dbReference>
<accession>A0A6G1JX07</accession>